<dbReference type="AlphaFoldDB" id="A0AAX6HG83"/>
<comment type="caution">
    <text evidence="1">The sequence shown here is derived from an EMBL/GenBank/DDBJ whole genome shotgun (WGS) entry which is preliminary data.</text>
</comment>
<dbReference type="EMBL" id="JANAVB010009599">
    <property type="protein sequence ID" value="KAJ6839883.1"/>
    <property type="molecule type" value="Genomic_DNA"/>
</dbReference>
<organism evidence="1 2">
    <name type="scientific">Iris pallida</name>
    <name type="common">Sweet iris</name>
    <dbReference type="NCBI Taxonomy" id="29817"/>
    <lineage>
        <taxon>Eukaryota</taxon>
        <taxon>Viridiplantae</taxon>
        <taxon>Streptophyta</taxon>
        <taxon>Embryophyta</taxon>
        <taxon>Tracheophyta</taxon>
        <taxon>Spermatophyta</taxon>
        <taxon>Magnoliopsida</taxon>
        <taxon>Liliopsida</taxon>
        <taxon>Asparagales</taxon>
        <taxon>Iridaceae</taxon>
        <taxon>Iridoideae</taxon>
        <taxon>Irideae</taxon>
        <taxon>Iris</taxon>
    </lineage>
</organism>
<accession>A0AAX6HG83</accession>
<dbReference type="Proteomes" id="UP001140949">
    <property type="component" value="Unassembled WGS sequence"/>
</dbReference>
<protein>
    <submittedName>
        <fullName evidence="1">Uncharacterized protein</fullName>
    </submittedName>
</protein>
<evidence type="ECO:0000313" key="2">
    <source>
        <dbReference type="Proteomes" id="UP001140949"/>
    </source>
</evidence>
<sequence>MVGCRKVLYPCPARGSVSSCPELSRVCSGVSGALIRIENSGHGV</sequence>
<gene>
    <name evidence="1" type="ORF">M6B38_311985</name>
</gene>
<keyword evidence="2" id="KW-1185">Reference proteome</keyword>
<proteinExistence type="predicted"/>
<name>A0AAX6HG83_IRIPA</name>
<evidence type="ECO:0000313" key="1">
    <source>
        <dbReference type="EMBL" id="KAJ6839883.1"/>
    </source>
</evidence>
<reference evidence="1" key="2">
    <citation type="submission" date="2023-04" db="EMBL/GenBank/DDBJ databases">
        <authorList>
            <person name="Bruccoleri R.E."/>
            <person name="Oakeley E.J."/>
            <person name="Faust A.-M."/>
            <person name="Dessus-Babus S."/>
            <person name="Altorfer M."/>
            <person name="Burckhardt D."/>
            <person name="Oertli M."/>
            <person name="Naumann U."/>
            <person name="Petersen F."/>
            <person name="Wong J."/>
        </authorList>
    </citation>
    <scope>NUCLEOTIDE SEQUENCE</scope>
    <source>
        <strain evidence="1">GSM-AAB239-AS_SAM_17_03QT</strain>
        <tissue evidence="1">Leaf</tissue>
    </source>
</reference>
<reference evidence="1" key="1">
    <citation type="journal article" date="2023" name="GigaByte">
        <title>Genome assembly of the bearded iris, Iris pallida Lam.</title>
        <authorList>
            <person name="Bruccoleri R.E."/>
            <person name="Oakeley E.J."/>
            <person name="Faust A.M.E."/>
            <person name="Altorfer M."/>
            <person name="Dessus-Babus S."/>
            <person name="Burckhardt D."/>
            <person name="Oertli M."/>
            <person name="Naumann U."/>
            <person name="Petersen F."/>
            <person name="Wong J."/>
        </authorList>
    </citation>
    <scope>NUCLEOTIDE SEQUENCE</scope>
    <source>
        <strain evidence="1">GSM-AAB239-AS_SAM_17_03QT</strain>
    </source>
</reference>